<organism evidence="1 2">
    <name type="scientific">Fusarium gaditjirri</name>
    <dbReference type="NCBI Taxonomy" id="282569"/>
    <lineage>
        <taxon>Eukaryota</taxon>
        <taxon>Fungi</taxon>
        <taxon>Dikarya</taxon>
        <taxon>Ascomycota</taxon>
        <taxon>Pezizomycotina</taxon>
        <taxon>Sordariomycetes</taxon>
        <taxon>Hypocreomycetidae</taxon>
        <taxon>Hypocreales</taxon>
        <taxon>Nectriaceae</taxon>
        <taxon>Fusarium</taxon>
        <taxon>Fusarium nisikadoi species complex</taxon>
    </lineage>
</organism>
<proteinExistence type="predicted"/>
<reference evidence="1" key="2">
    <citation type="submission" date="2020-05" db="EMBL/GenBank/DDBJ databases">
        <authorList>
            <person name="Kim H.-S."/>
            <person name="Proctor R.H."/>
            <person name="Brown D.W."/>
        </authorList>
    </citation>
    <scope>NUCLEOTIDE SEQUENCE</scope>
    <source>
        <strain evidence="1">NRRL 45417</strain>
    </source>
</reference>
<evidence type="ECO:0000313" key="1">
    <source>
        <dbReference type="EMBL" id="KAF4958484.1"/>
    </source>
</evidence>
<accession>A0A8H4TIM6</accession>
<sequence>MSNQPLNDEARKIAKMFSNPLYRKVEDLARNPSGTVYDPSMAPRPDTPIPEVKYVDDSLIPGNAIVNENWEENLKRVFGQTYGDRDWKDLKDMTMKCWKRLRKQGNQNQRDTKWSMDDIERYGRLRIWGVHDDVIAALVGWTSNQEWTAEDQAHLEAVIKDELKYIPMTLQEVQANLIGRQ</sequence>
<reference evidence="1" key="1">
    <citation type="journal article" date="2020" name="BMC Genomics">
        <title>Correction to: Identification and distribution of gene clusters required for synthesis of sphingolipid metabolism inhibitors in diverse species of the filamentous fungus Fusarium.</title>
        <authorList>
            <person name="Kim H.S."/>
            <person name="Lohmar J.M."/>
            <person name="Busman M."/>
            <person name="Brown D.W."/>
            <person name="Naumann T.A."/>
            <person name="Divon H.H."/>
            <person name="Lysoe E."/>
            <person name="Uhlig S."/>
            <person name="Proctor R.H."/>
        </authorList>
    </citation>
    <scope>NUCLEOTIDE SEQUENCE</scope>
    <source>
        <strain evidence="1">NRRL 45417</strain>
    </source>
</reference>
<comment type="caution">
    <text evidence="1">The sequence shown here is derived from an EMBL/GenBank/DDBJ whole genome shotgun (WGS) entry which is preliminary data.</text>
</comment>
<gene>
    <name evidence="1" type="ORF">FGADI_2408</name>
</gene>
<dbReference type="AlphaFoldDB" id="A0A8H4TIM6"/>
<dbReference type="OrthoDB" id="5034114at2759"/>
<dbReference type="Proteomes" id="UP000604273">
    <property type="component" value="Unassembled WGS sequence"/>
</dbReference>
<evidence type="ECO:0000313" key="2">
    <source>
        <dbReference type="Proteomes" id="UP000604273"/>
    </source>
</evidence>
<name>A0A8H4TIM6_9HYPO</name>
<keyword evidence="2" id="KW-1185">Reference proteome</keyword>
<dbReference type="EMBL" id="JABFAI010000052">
    <property type="protein sequence ID" value="KAF4958484.1"/>
    <property type="molecule type" value="Genomic_DNA"/>
</dbReference>
<protein>
    <submittedName>
        <fullName evidence="1">Uncharacterized protein</fullName>
    </submittedName>
</protein>